<proteinExistence type="predicted"/>
<keyword evidence="3" id="KW-1185">Reference proteome</keyword>
<accession>A0ABD6EH55</accession>
<evidence type="ECO:0000313" key="3">
    <source>
        <dbReference type="Proteomes" id="UP001608902"/>
    </source>
</evidence>
<dbReference type="PANTHER" id="PTHR42943">
    <property type="entry name" value="GLUTATHIONE S-TRANSFERASE KAPPA"/>
    <property type="match status" value="1"/>
</dbReference>
<dbReference type="InterPro" id="IPR051924">
    <property type="entry name" value="GST_Kappa/NadH"/>
</dbReference>
<reference evidence="2 3" key="1">
    <citation type="submission" date="2024-08" db="EMBL/GenBank/DDBJ databases">
        <title>Gnathostoma spinigerum genome.</title>
        <authorList>
            <person name="Gonzalez-Bertolin B."/>
            <person name="Monzon S."/>
            <person name="Zaballos A."/>
            <person name="Jimenez P."/>
            <person name="Dekumyoy P."/>
            <person name="Varona S."/>
            <person name="Cuesta I."/>
            <person name="Sumanam S."/>
            <person name="Adisakwattana P."/>
            <person name="Gasser R.B."/>
            <person name="Hernandez-Gonzalez A."/>
            <person name="Young N.D."/>
            <person name="Perteguer M.J."/>
        </authorList>
    </citation>
    <scope>NUCLEOTIDE SEQUENCE [LARGE SCALE GENOMIC DNA]</scope>
    <source>
        <strain evidence="2">AL3</strain>
        <tissue evidence="2">Liver</tissue>
    </source>
</reference>
<evidence type="ECO:0000313" key="2">
    <source>
        <dbReference type="EMBL" id="MFH4976721.1"/>
    </source>
</evidence>
<name>A0ABD6EH55_9BILA</name>
<dbReference type="Pfam" id="PF01323">
    <property type="entry name" value="DSBA"/>
    <property type="match status" value="1"/>
</dbReference>
<sequence length="255" mass="29956">MHRLRVEYFFDLTCPYSWIGFRSLLSKQRLMSWKDVEIELTPVRRGKILAVAGNPSLLMFPPLKLEYIFSELKILGKMHGVSISKPKDLESICSHKSVRPLLFLLVVREKFPSLFERVAEIMWSRIWSYDLPMFRTPFFFKVCREVGLQFRETDELISGIELRSNVNKLESSTGRAISFGAFDTPWILVTDDTGRSLSVHNIFHLHKIYSIIENRELFDEWKVDLEERNRVTTLFDALKKTGMKSSRWENLNQNT</sequence>
<dbReference type="PANTHER" id="PTHR42943:SF1">
    <property type="entry name" value="DSBA DOMAIN-CONTAINING PROTEIN"/>
    <property type="match status" value="1"/>
</dbReference>
<dbReference type="InterPro" id="IPR001853">
    <property type="entry name" value="DSBA-like_thioredoxin_dom"/>
</dbReference>
<comment type="caution">
    <text evidence="2">The sequence shown here is derived from an EMBL/GenBank/DDBJ whole genome shotgun (WGS) entry which is preliminary data.</text>
</comment>
<dbReference type="SUPFAM" id="SSF52833">
    <property type="entry name" value="Thioredoxin-like"/>
    <property type="match status" value="1"/>
</dbReference>
<dbReference type="InterPro" id="IPR036249">
    <property type="entry name" value="Thioredoxin-like_sf"/>
</dbReference>
<evidence type="ECO:0000259" key="1">
    <source>
        <dbReference type="Pfam" id="PF01323"/>
    </source>
</evidence>
<dbReference type="Proteomes" id="UP001608902">
    <property type="component" value="Unassembled WGS sequence"/>
</dbReference>
<protein>
    <recommendedName>
        <fullName evidence="1">DSBA-like thioredoxin domain-containing protein</fullName>
    </recommendedName>
</protein>
<organism evidence="2 3">
    <name type="scientific">Gnathostoma spinigerum</name>
    <dbReference type="NCBI Taxonomy" id="75299"/>
    <lineage>
        <taxon>Eukaryota</taxon>
        <taxon>Metazoa</taxon>
        <taxon>Ecdysozoa</taxon>
        <taxon>Nematoda</taxon>
        <taxon>Chromadorea</taxon>
        <taxon>Rhabditida</taxon>
        <taxon>Spirurina</taxon>
        <taxon>Gnathostomatomorpha</taxon>
        <taxon>Gnathostomatoidea</taxon>
        <taxon>Gnathostomatidae</taxon>
        <taxon>Gnathostoma</taxon>
    </lineage>
</organism>
<dbReference type="Gene3D" id="3.40.30.10">
    <property type="entry name" value="Glutaredoxin"/>
    <property type="match status" value="1"/>
</dbReference>
<gene>
    <name evidence="2" type="ORF">AB6A40_003430</name>
</gene>
<dbReference type="AlphaFoldDB" id="A0ABD6EH55"/>
<feature type="domain" description="DSBA-like thioredoxin" evidence="1">
    <location>
        <begin position="6"/>
        <end position="192"/>
    </location>
</feature>
<dbReference type="EMBL" id="JBGFUD010001762">
    <property type="protein sequence ID" value="MFH4976721.1"/>
    <property type="molecule type" value="Genomic_DNA"/>
</dbReference>